<reference evidence="1" key="1">
    <citation type="submission" date="2020-08" db="EMBL/GenBank/DDBJ databases">
        <title>Genome public.</title>
        <authorList>
            <person name="Liu C."/>
            <person name="Sun Q."/>
        </authorList>
    </citation>
    <scope>NUCLEOTIDE SEQUENCE</scope>
    <source>
        <strain evidence="1">NSJ-12</strain>
    </source>
</reference>
<sequence>MDIYLVKSTKWSKHNGYTTWWGPNSSGYASQIKYAGVYTEEEAKRLERVHGKDVCIAVLFDQELVQLGIQQMESEINLEQEDIKRYEAYIVSGRRRIEQKQQFLEAYKEKYVEQ</sequence>
<comment type="caution">
    <text evidence="1">The sequence shown here is derived from an EMBL/GenBank/DDBJ whole genome shotgun (WGS) entry which is preliminary data.</text>
</comment>
<keyword evidence="2" id="KW-1185">Reference proteome</keyword>
<accession>A0A926EF52</accession>
<protein>
    <submittedName>
        <fullName evidence="1">Uncharacterized protein</fullName>
    </submittedName>
</protein>
<dbReference type="Proteomes" id="UP000655830">
    <property type="component" value="Unassembled WGS sequence"/>
</dbReference>
<dbReference type="EMBL" id="JACRSY010000015">
    <property type="protein sequence ID" value="MBC8579941.1"/>
    <property type="molecule type" value="Genomic_DNA"/>
</dbReference>
<organism evidence="1 2">
    <name type="scientific">Zhenhengia yiwuensis</name>
    <dbReference type="NCBI Taxonomy" id="2763666"/>
    <lineage>
        <taxon>Bacteria</taxon>
        <taxon>Bacillati</taxon>
        <taxon>Bacillota</taxon>
        <taxon>Clostridia</taxon>
        <taxon>Lachnospirales</taxon>
        <taxon>Lachnospiraceae</taxon>
        <taxon>Zhenhengia</taxon>
    </lineage>
</organism>
<evidence type="ECO:0000313" key="2">
    <source>
        <dbReference type="Proteomes" id="UP000655830"/>
    </source>
</evidence>
<dbReference type="RefSeq" id="WP_249332838.1">
    <property type="nucleotide sequence ID" value="NZ_JACRSY010000015.1"/>
</dbReference>
<gene>
    <name evidence="1" type="ORF">H8718_10430</name>
</gene>
<proteinExistence type="predicted"/>
<name>A0A926EF52_9FIRM</name>
<evidence type="ECO:0000313" key="1">
    <source>
        <dbReference type="EMBL" id="MBC8579941.1"/>
    </source>
</evidence>
<dbReference type="AlphaFoldDB" id="A0A926EF52"/>